<dbReference type="EMBL" id="BMAW01033681">
    <property type="protein sequence ID" value="GFU31364.1"/>
    <property type="molecule type" value="Genomic_DNA"/>
</dbReference>
<accession>A0A8X6UGS6</accession>
<organism evidence="1 2">
    <name type="scientific">Nephila pilipes</name>
    <name type="common">Giant wood spider</name>
    <name type="synonym">Nephila maculata</name>
    <dbReference type="NCBI Taxonomy" id="299642"/>
    <lineage>
        <taxon>Eukaryota</taxon>
        <taxon>Metazoa</taxon>
        <taxon>Ecdysozoa</taxon>
        <taxon>Arthropoda</taxon>
        <taxon>Chelicerata</taxon>
        <taxon>Arachnida</taxon>
        <taxon>Araneae</taxon>
        <taxon>Araneomorphae</taxon>
        <taxon>Entelegynae</taxon>
        <taxon>Araneoidea</taxon>
        <taxon>Nephilidae</taxon>
        <taxon>Nephila</taxon>
    </lineage>
</organism>
<keyword evidence="2" id="KW-1185">Reference proteome</keyword>
<dbReference type="Proteomes" id="UP000887013">
    <property type="component" value="Unassembled WGS sequence"/>
</dbReference>
<dbReference type="AlphaFoldDB" id="A0A8X6UGS6"/>
<evidence type="ECO:0000313" key="2">
    <source>
        <dbReference type="Proteomes" id="UP000887013"/>
    </source>
</evidence>
<comment type="caution">
    <text evidence="1">The sequence shown here is derived from an EMBL/GenBank/DDBJ whole genome shotgun (WGS) entry which is preliminary data.</text>
</comment>
<evidence type="ECO:0000313" key="1">
    <source>
        <dbReference type="EMBL" id="GFU31364.1"/>
    </source>
</evidence>
<protein>
    <submittedName>
        <fullName evidence="1">Uncharacterized protein</fullName>
    </submittedName>
</protein>
<name>A0A8X6UGS6_NEPPI</name>
<proteinExistence type="predicted"/>
<sequence>MTSGIASALSPLVETDIKRKTPAQHMVHYRFGVGKPSHHELIFLATCKDALALKMCIGASGLCWCIKHLVFRLTPGTFPTFRTCEPADYRLLG</sequence>
<gene>
    <name evidence="1" type="ORF">NPIL_54651</name>
</gene>
<reference evidence="1" key="1">
    <citation type="submission" date="2020-08" db="EMBL/GenBank/DDBJ databases">
        <title>Multicomponent nature underlies the extraordinary mechanical properties of spider dragline silk.</title>
        <authorList>
            <person name="Kono N."/>
            <person name="Nakamura H."/>
            <person name="Mori M."/>
            <person name="Yoshida Y."/>
            <person name="Ohtoshi R."/>
            <person name="Malay A.D."/>
            <person name="Moran D.A.P."/>
            <person name="Tomita M."/>
            <person name="Numata K."/>
            <person name="Arakawa K."/>
        </authorList>
    </citation>
    <scope>NUCLEOTIDE SEQUENCE</scope>
</reference>